<dbReference type="InterPro" id="IPR049552">
    <property type="entry name" value="PKS_DH_N"/>
</dbReference>
<protein>
    <recommendedName>
        <fullName evidence="13">Polyketide synthase</fullName>
    </recommendedName>
</protein>
<keyword evidence="5" id="KW-0560">Oxidoreductase</keyword>
<dbReference type="PANTHER" id="PTHR43775:SF20">
    <property type="entry name" value="HYBRID PKS-NRPS SYNTHETASE APDA"/>
    <property type="match status" value="1"/>
</dbReference>
<dbReference type="InterPro" id="IPR006162">
    <property type="entry name" value="Ppantetheine_attach_site"/>
</dbReference>
<dbReference type="SUPFAM" id="SSF51735">
    <property type="entry name" value="NAD(P)-binding Rossmann-fold domains"/>
    <property type="match status" value="2"/>
</dbReference>
<dbReference type="PANTHER" id="PTHR43775">
    <property type="entry name" value="FATTY ACID SYNTHASE"/>
    <property type="match status" value="1"/>
</dbReference>
<sequence>MLSRDDRSSMDPAPDPIVIVGSACRFAGDVNSPSKLWELLQNPRDVRSEITGNRFNAEGFHHPNSAQHGRMNVLHSYLMNNDLQAFDAEFFAINPVEAVAMDPQQRLLLEIVYEAIESAGMTIQGLRGSDTGVYAGLMCGDYEAMLLRDLDQVPTYLAVGTSRAVLSNRVSYFFDWHGASVTIDTACSSSLVAVHQAVRALRAGDSRMAVACGSNLILGPEMYIIESKLKMLSPDGLGRMWDAEANGYARGDGVAAVVIKTLSQALRDGDRIEAVIRETGVNQDGATPGLTMPSASAQRDLIRSVYRKAGLDPANPANRPQYIEAHGTGTPAGDPVEAEALSTAFFGDGHGGQAGDGSPLYVGSIKTVLGHTEGTAGIAGLLKVTKALQNATVPPNMLFERLSPAVAPFYGNLQITTKALAWPEVPDGQPRRASVNNFGFGGTNAHAIVESYQGPTREGGRGVDSETDWEVLVPFVFSAASEDSLRANLAAYVAYFDAHPEVNVHDLGYTLRERRSVFNHRVSFSAATVGDLKGKIQARLAATSSEQQNIGVRTYAAVPSSSPSSSSSTTKNTPSRVLGVFTGQGAQYSRMGAELIEKSPLASRIIQTLESHLNALPEEDRPCWSLRAELLAEPSASRVGEAAISQPLCTAVQIMLVDLLRSANVSFEAVVGHSSGEMAAAYAAGFLSARDAVVIAHYRGLHSKHARSPNGDGIKGAMLAVGTSPEDAAELCGVDEFAGRISLAAVNSPSSVTISGDEDAVAELALVLDDENKFNRRLRVDRAYHSRHMLPCFEPYVAALRRAGVKALAGNGRCTWFSSTWGGKPVDPSADKLSDVYWAENLTRPVAFSDAVAAAAAAVFSRDGGVPGVALEVGPHPALASVAKENMQDVAYFGTLSRGESAVMAFSDCLGNLWERLASGSVDLGGCGAALSGLGGRPFAVLGDLPSYQWKHKVKYWSESRRSRNIRLRHQPHHELLGHACPDSAPHVLRWTNVLKPSEMPWLEGHQVQGQIVLPAAAYVSTAIEAARFLAGGGEEGIRLVELADFNIHNAVTFDQNDTGVEVHVELSRISVKPGREATAFFTYSAALGGVGSADLVLAADGELRVSLRKVKKEEEKEDDKGVKAAAPCLPERAPPPPHMIPVAPDRLYGFMAGLEYDFSGPFRSLVELERKLGRASCVARKARTSASVCDDRLLLHPVDLDAAFQSVMLAHSYPGDDRLRLLHLPSRINKVRVDLDALTAEDYVEADSMLVDSVCDSADSTSGFSGSVSLYAPRGKLILPRAAVQVDEVWFKPVGAMDAGNDRDVFYKMHWVPSRPDGAEAAAGVPVTDRDRELVFVLSRIAAFYSRRFDEMIPDDHLARSESPLCHYLRYARHMTGLLRRGEHRWASPEWLDDTEQDVLDYINEKGFMDNSDVAIMLLVGKTMPRVFRGETTMLEHFRTSGLLDEYYVNGFGTKQSAMWVGGVVKQLTDRNAHLNILEIGAGTGSATKNILGAVGRDFATYTFTDISSSFFESAAETFAPGGPDGGFREGAYDVVVAFMVIHACAKLDEAVANLRKLLRPGGLLILGEGASNGAMQAGAGFIFGPLPGWWRGVAEGRTLSPLVDADEWETILRRNGFSGIDTMSPPRLFDAFGITLFVSTAVDDRVEFARNPLDVISSSSSTSIVYEKVVIVGGQTPAVADLTRSLEKLLTPLAKQVIMSDSVESLDEVVFGGDAGLTVVSLADLERPVFKDMTPERWNNFRQLFVGGNSILWLTSGRLNREPYCNMTVGFGRSAMHEEDTLRVQYVDLEDGVGGAGGIDAHAIVDHLLRFTSEQLDDAEDLLYVKEPEIIIDGSGRELVPRLFPIADANDRLNSASRPIYRQIDTRKSPVELVLQPTGHGGPSLRQLTRYETSADLVPTPPCSSGDSETVQLRLTHAVASALRCPAGFRFLVVGVDDHGSRRLALVSSLTSVIKVPAESAVTCDVPSGSEATRLALVAAELVAMAILSPLSAGQRLVLHNAPEPVAQAIMAQAALGGVIATLLTDSTAPAPASSATPQIELPAYLGRSEMARLLPADVACFASFSNTDEKPENELAILSLLPPFCRRENARTLYSPCGVESGSAGPVLRQLLRRAIHLVETKNAERGNSYFSPPPETMSLEALTNGGHPPSSPLAIIDWTTLASTSLVAQVTRFESKPLFKHDKTYWLVGLSGALGISLCDWMIQRGVRHLVLTSRNPKIDPRWISDHASGGVTIKILSCDVTDKEAIRAVHQTIVDSLPPIVGLLNGAMVLRDVSVRNMKFDQVTEVIGPKVLGSMNLDDIFRDVDLDFFVLLSSINCVIGNVGQANYAAANMGMIGVAGRRRERGLRASVVNVGAIIGVGYITQSDRQLDLTVAKTAMMHLSEQDFHQIFAECVESGHLDNPNGPEISTGLLPITPGMQNIPPWYSDPKFSRFRVCESQADDGSGGGGRGKQDKTSLASVRDLLQACRSPQNVLDVVKHAFGAQLRRMLQVSADDDELMMMRGAELGFDSLLSVDVRSWFLKTFQVSVPVLKIMASDVRMSSLVELAAESIPPELVPQVQQEDASDSSLPSSSSVPSSPRNQDSGGSSSDSVTSSLGASGVTTPTSTGPDLDSKVDSSSSSPTIDWVAETTPPEPDTCVPDLSSAPAPKANPQVVLLTGCAGLLGHHLLNALLAQPSIRKVICVGVRRLSERLGSGRLPSAGGRVVYHEGDLSLPHFGLDRGDWAAIFGEVDAVIHNGSDTSHLKYYSALREANVQSTRQLVSACLPRSVPFHYISSAGVALFAGLDAFPPTSCTGTGKTPPADGSHGYMCGKWACEKMLERLVTAQVQDGRRAPLRVVIQRPSTIIRAGADARVNEAGLDWVNAMLHYAHKTQTVPDIKHNAGSFDLVSVETCCDDVTGELFRHAGSSESHGDITYVNNVGDVVIPMASMADIGLEMTGKAYEVLPMHEWLRRAVATGMHPGVAALIESFDEPGVSKYPALLRTSKA</sequence>
<dbReference type="InterPro" id="IPR057326">
    <property type="entry name" value="KR_dom"/>
</dbReference>
<dbReference type="Pfam" id="PF02801">
    <property type="entry name" value="Ketoacyl-synt_C"/>
    <property type="match status" value="1"/>
</dbReference>
<feature type="region of interest" description="Disordered" evidence="8">
    <location>
        <begin position="1115"/>
        <end position="1138"/>
    </location>
</feature>
<organism evidence="11 12">
    <name type="scientific">Colletotrichum navitas</name>
    <dbReference type="NCBI Taxonomy" id="681940"/>
    <lineage>
        <taxon>Eukaryota</taxon>
        <taxon>Fungi</taxon>
        <taxon>Dikarya</taxon>
        <taxon>Ascomycota</taxon>
        <taxon>Pezizomycotina</taxon>
        <taxon>Sordariomycetes</taxon>
        <taxon>Hypocreomycetidae</taxon>
        <taxon>Glomerellales</taxon>
        <taxon>Glomerellaceae</taxon>
        <taxon>Colletotrichum</taxon>
        <taxon>Colletotrichum graminicola species complex</taxon>
    </lineage>
</organism>
<dbReference type="SMART" id="SM00822">
    <property type="entry name" value="PKS_KR"/>
    <property type="match status" value="1"/>
</dbReference>
<dbReference type="GO" id="GO:0004312">
    <property type="term" value="F:fatty acid synthase activity"/>
    <property type="evidence" value="ECO:0007669"/>
    <property type="project" value="TreeGrafter"/>
</dbReference>
<accession>A0AAD8PVY5</accession>
<proteinExistence type="predicted"/>
<dbReference type="SMART" id="SM00826">
    <property type="entry name" value="PKS_DH"/>
    <property type="match status" value="1"/>
</dbReference>
<dbReference type="InterPro" id="IPR014043">
    <property type="entry name" value="Acyl_transferase_dom"/>
</dbReference>
<dbReference type="Pfam" id="PF00109">
    <property type="entry name" value="ketoacyl-synt"/>
    <property type="match status" value="1"/>
</dbReference>
<dbReference type="EMBL" id="JAHLJV010000044">
    <property type="protein sequence ID" value="KAK1585492.1"/>
    <property type="molecule type" value="Genomic_DNA"/>
</dbReference>
<dbReference type="SUPFAM" id="SSF53335">
    <property type="entry name" value="S-adenosyl-L-methionine-dependent methyltransferases"/>
    <property type="match status" value="1"/>
</dbReference>
<dbReference type="Pfam" id="PF14765">
    <property type="entry name" value="PS-DH"/>
    <property type="match status" value="1"/>
</dbReference>
<dbReference type="GO" id="GO:0016491">
    <property type="term" value="F:oxidoreductase activity"/>
    <property type="evidence" value="ECO:0007669"/>
    <property type="project" value="UniProtKB-KW"/>
</dbReference>
<dbReference type="InterPro" id="IPR020807">
    <property type="entry name" value="PKS_DH"/>
</dbReference>
<evidence type="ECO:0000256" key="8">
    <source>
        <dbReference type="SAM" id="MobiDB-lite"/>
    </source>
</evidence>
<dbReference type="InterPro" id="IPR014030">
    <property type="entry name" value="Ketoacyl_synth_N"/>
</dbReference>
<dbReference type="InterPro" id="IPR050091">
    <property type="entry name" value="PKS_NRPS_Biosynth_Enz"/>
</dbReference>
<dbReference type="InterPro" id="IPR020841">
    <property type="entry name" value="PKS_Beta-ketoAc_synthase_dom"/>
</dbReference>
<feature type="region of interest" description="C-terminal hotdog fold" evidence="7">
    <location>
        <begin position="1140"/>
        <end position="1301"/>
    </location>
</feature>
<evidence type="ECO:0000256" key="1">
    <source>
        <dbReference type="ARBA" id="ARBA00022450"/>
    </source>
</evidence>
<dbReference type="Pfam" id="PF08659">
    <property type="entry name" value="KR"/>
    <property type="match status" value="1"/>
</dbReference>
<evidence type="ECO:0000256" key="5">
    <source>
        <dbReference type="ARBA" id="ARBA00023002"/>
    </source>
</evidence>
<dbReference type="InterPro" id="IPR016039">
    <property type="entry name" value="Thiolase-like"/>
</dbReference>
<dbReference type="SUPFAM" id="SSF55048">
    <property type="entry name" value="Probable ACP-binding domain of malonyl-CoA ACP transacylase"/>
    <property type="match status" value="1"/>
</dbReference>
<dbReference type="Proteomes" id="UP001230504">
    <property type="component" value="Unassembled WGS sequence"/>
</dbReference>
<dbReference type="SMART" id="SM00825">
    <property type="entry name" value="PKS_KS"/>
    <property type="match status" value="1"/>
</dbReference>
<dbReference type="Pfam" id="PF00698">
    <property type="entry name" value="Acyl_transf_1"/>
    <property type="match status" value="1"/>
</dbReference>
<feature type="active site" description="Proton donor; for dehydratase activity" evidence="7">
    <location>
        <position position="1202"/>
    </location>
</feature>
<keyword evidence="12" id="KW-1185">Reference proteome</keyword>
<dbReference type="SUPFAM" id="SSF52151">
    <property type="entry name" value="FabD/lysophospholipase-like"/>
    <property type="match status" value="1"/>
</dbReference>
<dbReference type="RefSeq" id="XP_060412516.1">
    <property type="nucleotide sequence ID" value="XM_060563868.1"/>
</dbReference>
<dbReference type="GeneID" id="85448108"/>
<dbReference type="InterPro" id="IPR016035">
    <property type="entry name" value="Acyl_Trfase/lysoPLipase"/>
</dbReference>
<dbReference type="InterPro" id="IPR029063">
    <property type="entry name" value="SAM-dependent_MTases_sf"/>
</dbReference>
<keyword evidence="1" id="KW-0596">Phosphopantetheine</keyword>
<comment type="caution">
    <text evidence="11">The sequence shown here is derived from an EMBL/GenBank/DDBJ whole genome shotgun (WGS) entry which is preliminary data.</text>
</comment>
<dbReference type="Gene3D" id="3.40.366.10">
    <property type="entry name" value="Malonyl-Coenzyme A Acyl Carrier Protein, domain 2"/>
    <property type="match status" value="1"/>
</dbReference>
<dbReference type="Gene3D" id="3.40.50.150">
    <property type="entry name" value="Vaccinia Virus protein VP39"/>
    <property type="match status" value="1"/>
</dbReference>
<dbReference type="Pfam" id="PF22621">
    <property type="entry name" value="CurL-like_PKS_C"/>
    <property type="match status" value="1"/>
</dbReference>
<dbReference type="Gene3D" id="3.40.47.10">
    <property type="match status" value="1"/>
</dbReference>
<feature type="domain" description="Ketosynthase family 3 (KS3)" evidence="9">
    <location>
        <begin position="14"/>
        <end position="451"/>
    </location>
</feature>
<dbReference type="PROSITE" id="PS52004">
    <property type="entry name" value="KS3_2"/>
    <property type="match status" value="1"/>
</dbReference>
<gene>
    <name evidence="11" type="ORF">LY79DRAFT_671083</name>
</gene>
<keyword evidence="2" id="KW-0597">Phosphoprotein</keyword>
<evidence type="ECO:0000259" key="10">
    <source>
        <dbReference type="PROSITE" id="PS52019"/>
    </source>
</evidence>
<dbReference type="GO" id="GO:0032259">
    <property type="term" value="P:methylation"/>
    <property type="evidence" value="ECO:0007669"/>
    <property type="project" value="UniProtKB-KW"/>
</dbReference>
<reference evidence="11" key="1">
    <citation type="submission" date="2021-06" db="EMBL/GenBank/DDBJ databases">
        <title>Comparative genomics, transcriptomics and evolutionary studies reveal genomic signatures of adaptation to plant cell wall in hemibiotrophic fungi.</title>
        <authorList>
            <consortium name="DOE Joint Genome Institute"/>
            <person name="Baroncelli R."/>
            <person name="Diaz J.F."/>
            <person name="Benocci T."/>
            <person name="Peng M."/>
            <person name="Battaglia E."/>
            <person name="Haridas S."/>
            <person name="Andreopoulos W."/>
            <person name="Labutti K."/>
            <person name="Pangilinan J."/>
            <person name="Floch G.L."/>
            <person name="Makela M.R."/>
            <person name="Henrissat B."/>
            <person name="Grigoriev I.V."/>
            <person name="Crouch J.A."/>
            <person name="De Vries R.P."/>
            <person name="Sukno S.A."/>
            <person name="Thon M.R."/>
        </authorList>
    </citation>
    <scope>NUCLEOTIDE SEQUENCE</scope>
    <source>
        <strain evidence="11">CBS 125086</strain>
    </source>
</reference>
<dbReference type="InterPro" id="IPR042104">
    <property type="entry name" value="PKS_dehydratase_sf"/>
</dbReference>
<dbReference type="InterPro" id="IPR013968">
    <property type="entry name" value="PKS_KR"/>
</dbReference>
<evidence type="ECO:0000256" key="6">
    <source>
        <dbReference type="ARBA" id="ARBA00023268"/>
    </source>
</evidence>
<dbReference type="CDD" id="cd00833">
    <property type="entry name" value="PKS"/>
    <property type="match status" value="1"/>
</dbReference>
<evidence type="ECO:0000256" key="3">
    <source>
        <dbReference type="ARBA" id="ARBA00022603"/>
    </source>
</evidence>
<dbReference type="GO" id="GO:0006633">
    <property type="term" value="P:fatty acid biosynthetic process"/>
    <property type="evidence" value="ECO:0007669"/>
    <property type="project" value="TreeGrafter"/>
</dbReference>
<feature type="region of interest" description="Disordered" evidence="8">
    <location>
        <begin position="2562"/>
        <end position="2649"/>
    </location>
</feature>
<dbReference type="Pfam" id="PF07993">
    <property type="entry name" value="NAD_binding_4"/>
    <property type="match status" value="1"/>
</dbReference>
<evidence type="ECO:0000313" key="12">
    <source>
        <dbReference type="Proteomes" id="UP001230504"/>
    </source>
</evidence>
<feature type="domain" description="PKS/mFAS DH" evidence="10">
    <location>
        <begin position="974"/>
        <end position="1301"/>
    </location>
</feature>
<dbReference type="Pfam" id="PF21089">
    <property type="entry name" value="PKS_DH_N"/>
    <property type="match status" value="1"/>
</dbReference>
<dbReference type="InterPro" id="IPR013217">
    <property type="entry name" value="Methyltransf_12"/>
</dbReference>
<name>A0AAD8PVY5_9PEZI</name>
<feature type="compositionally biased region" description="Low complexity" evidence="8">
    <location>
        <begin position="559"/>
        <end position="575"/>
    </location>
</feature>
<feature type="compositionally biased region" description="Low complexity" evidence="8">
    <location>
        <begin position="2571"/>
        <end position="2605"/>
    </location>
</feature>
<dbReference type="GO" id="GO:0044550">
    <property type="term" value="P:secondary metabolite biosynthetic process"/>
    <property type="evidence" value="ECO:0007669"/>
    <property type="project" value="TreeGrafter"/>
</dbReference>
<keyword evidence="4" id="KW-0808">Transferase</keyword>
<feature type="region of interest" description="N-terminal hotdog fold" evidence="7">
    <location>
        <begin position="974"/>
        <end position="1111"/>
    </location>
</feature>
<dbReference type="Pfam" id="PF08242">
    <property type="entry name" value="Methyltransf_12"/>
    <property type="match status" value="1"/>
</dbReference>
<evidence type="ECO:0000259" key="9">
    <source>
        <dbReference type="PROSITE" id="PS52004"/>
    </source>
</evidence>
<feature type="region of interest" description="Disordered" evidence="8">
    <location>
        <begin position="557"/>
        <end position="576"/>
    </location>
</feature>
<evidence type="ECO:0000256" key="4">
    <source>
        <dbReference type="ARBA" id="ARBA00022679"/>
    </source>
</evidence>
<dbReference type="InterPro" id="IPR014031">
    <property type="entry name" value="Ketoacyl_synth_C"/>
</dbReference>
<dbReference type="InterPro" id="IPR001227">
    <property type="entry name" value="Ac_transferase_dom_sf"/>
</dbReference>
<dbReference type="CDD" id="cd02440">
    <property type="entry name" value="AdoMet_MTases"/>
    <property type="match status" value="1"/>
</dbReference>
<evidence type="ECO:0000256" key="7">
    <source>
        <dbReference type="PROSITE-ProRule" id="PRU01363"/>
    </source>
</evidence>
<dbReference type="InterPro" id="IPR013120">
    <property type="entry name" value="FAR_NAD-bd"/>
</dbReference>
<dbReference type="SMART" id="SM00827">
    <property type="entry name" value="PKS_AT"/>
    <property type="match status" value="1"/>
</dbReference>
<keyword evidence="6" id="KW-0511">Multifunctional enzyme</keyword>
<dbReference type="PROSITE" id="PS52019">
    <property type="entry name" value="PKS_MFAS_DH"/>
    <property type="match status" value="1"/>
</dbReference>
<evidence type="ECO:0000313" key="11">
    <source>
        <dbReference type="EMBL" id="KAK1585492.1"/>
    </source>
</evidence>
<dbReference type="InterPro" id="IPR036291">
    <property type="entry name" value="NAD(P)-bd_dom_sf"/>
</dbReference>
<feature type="active site" description="Proton acceptor; for dehydratase activity" evidence="7">
    <location>
        <position position="1006"/>
    </location>
</feature>
<dbReference type="InterPro" id="IPR049900">
    <property type="entry name" value="PKS_mFAS_DH"/>
</dbReference>
<evidence type="ECO:0000256" key="2">
    <source>
        <dbReference type="ARBA" id="ARBA00022553"/>
    </source>
</evidence>
<dbReference type="PROSITE" id="PS00012">
    <property type="entry name" value="PHOSPHOPANTETHEINE"/>
    <property type="match status" value="1"/>
</dbReference>
<dbReference type="GO" id="GO:0008168">
    <property type="term" value="F:methyltransferase activity"/>
    <property type="evidence" value="ECO:0007669"/>
    <property type="project" value="UniProtKB-KW"/>
</dbReference>
<dbReference type="Gene3D" id="3.40.50.720">
    <property type="entry name" value="NAD(P)-binding Rossmann-like Domain"/>
    <property type="match status" value="2"/>
</dbReference>
<keyword evidence="3" id="KW-0489">Methyltransferase</keyword>
<dbReference type="Gene3D" id="3.10.129.110">
    <property type="entry name" value="Polyketide synthase dehydratase"/>
    <property type="match status" value="1"/>
</dbReference>
<dbReference type="InterPro" id="IPR016036">
    <property type="entry name" value="Malonyl_transacylase_ACP-bd"/>
</dbReference>
<dbReference type="InterPro" id="IPR049551">
    <property type="entry name" value="PKS_DH_C"/>
</dbReference>
<evidence type="ECO:0008006" key="13">
    <source>
        <dbReference type="Google" id="ProtNLM"/>
    </source>
</evidence>
<dbReference type="SUPFAM" id="SSF53901">
    <property type="entry name" value="Thiolase-like"/>
    <property type="match status" value="1"/>
</dbReference>